<organism evidence="1 2">
    <name type="scientific">Brassica cretica</name>
    <name type="common">Mustard</name>
    <dbReference type="NCBI Taxonomy" id="69181"/>
    <lineage>
        <taxon>Eukaryota</taxon>
        <taxon>Viridiplantae</taxon>
        <taxon>Streptophyta</taxon>
        <taxon>Embryophyta</taxon>
        <taxon>Tracheophyta</taxon>
        <taxon>Spermatophyta</taxon>
        <taxon>Magnoliopsida</taxon>
        <taxon>eudicotyledons</taxon>
        <taxon>Gunneridae</taxon>
        <taxon>Pentapetalae</taxon>
        <taxon>rosids</taxon>
        <taxon>malvids</taxon>
        <taxon>Brassicales</taxon>
        <taxon>Brassicaceae</taxon>
        <taxon>Brassiceae</taxon>
        <taxon>Brassica</taxon>
    </lineage>
</organism>
<sequence>MLPPGILTGTTTRQDVVKLVITINRSSRPSSCSSRRDEAVAADRAAIGARMSLSLLV</sequence>
<name>A0ABQ7BRS1_BRACR</name>
<proteinExistence type="predicted"/>
<accession>A0ABQ7BRS1</accession>
<gene>
    <name evidence="1" type="ORF">DY000_02042708</name>
</gene>
<reference evidence="1 2" key="1">
    <citation type="journal article" date="2020" name="BMC Genomics">
        <title>Intraspecific diversification of the crop wild relative Brassica cretica Lam. using demographic model selection.</title>
        <authorList>
            <person name="Kioukis A."/>
            <person name="Michalopoulou V.A."/>
            <person name="Briers L."/>
            <person name="Pirintsos S."/>
            <person name="Studholme D.J."/>
            <person name="Pavlidis P."/>
            <person name="Sarris P.F."/>
        </authorList>
    </citation>
    <scope>NUCLEOTIDE SEQUENCE [LARGE SCALE GENOMIC DNA]</scope>
    <source>
        <strain evidence="2">cv. PFS-1207/04</strain>
    </source>
</reference>
<dbReference type="EMBL" id="QGKV02001507">
    <property type="protein sequence ID" value="KAF3534959.1"/>
    <property type="molecule type" value="Genomic_DNA"/>
</dbReference>
<evidence type="ECO:0000313" key="2">
    <source>
        <dbReference type="Proteomes" id="UP000266723"/>
    </source>
</evidence>
<keyword evidence="2" id="KW-1185">Reference proteome</keyword>
<comment type="caution">
    <text evidence="1">The sequence shown here is derived from an EMBL/GenBank/DDBJ whole genome shotgun (WGS) entry which is preliminary data.</text>
</comment>
<evidence type="ECO:0000313" key="1">
    <source>
        <dbReference type="EMBL" id="KAF3534959.1"/>
    </source>
</evidence>
<protein>
    <submittedName>
        <fullName evidence="1">Uncharacterized protein</fullName>
    </submittedName>
</protein>
<dbReference type="Proteomes" id="UP000266723">
    <property type="component" value="Unassembled WGS sequence"/>
</dbReference>